<accession>A0A3D8IZX2</accession>
<name>A0A3D8IZX2_9HELI</name>
<comment type="caution">
    <text evidence="1">The sequence shown here is derived from an EMBL/GenBank/DDBJ whole genome shotgun (WGS) entry which is preliminary data.</text>
</comment>
<organism evidence="1 2">
    <name type="scientific">Helicobacter brantae</name>
    <dbReference type="NCBI Taxonomy" id="375927"/>
    <lineage>
        <taxon>Bacteria</taxon>
        <taxon>Pseudomonadati</taxon>
        <taxon>Campylobacterota</taxon>
        <taxon>Epsilonproteobacteria</taxon>
        <taxon>Campylobacterales</taxon>
        <taxon>Helicobacteraceae</taxon>
        <taxon>Helicobacter</taxon>
    </lineage>
</organism>
<evidence type="ECO:0000313" key="2">
    <source>
        <dbReference type="Proteomes" id="UP000257045"/>
    </source>
</evidence>
<evidence type="ECO:0000313" key="1">
    <source>
        <dbReference type="EMBL" id="RDU70819.1"/>
    </source>
</evidence>
<protein>
    <submittedName>
        <fullName evidence="1">Uncharacterized protein</fullName>
    </submittedName>
</protein>
<sequence length="256" mass="29493">MGVDGYSVAMYLGNVVVDIDRFAQMRPSFKGALFIPKGLQITLSMPQEERIFDIDYTKEENEELILKSMHPLKNIEKMTLRWRIDAEIEGSVGEIMRRAETFARVFESMQKINLAKVEICSIESKVKFEAKKEGKYPSLEAKEMNSEIAQSQALSLNLGYELEYEVDIQKYLKAYIKTIETIIEEMRVIGRGEKIETQFIHRDGNLALKLKSPQGFDSLSAEYLLDEIKSEYGEVEFKKGVDLITLSFPWMAIIQY</sequence>
<dbReference type="EMBL" id="NXLV01000006">
    <property type="protein sequence ID" value="RDU70819.1"/>
    <property type="molecule type" value="Genomic_DNA"/>
</dbReference>
<proteinExistence type="predicted"/>
<gene>
    <name evidence="1" type="ORF">CQA58_04670</name>
</gene>
<keyword evidence="2" id="KW-1185">Reference proteome</keyword>
<dbReference type="RefSeq" id="WP_115569564.1">
    <property type="nucleotide sequence ID" value="NZ_NXLV01000006.1"/>
</dbReference>
<dbReference type="AlphaFoldDB" id="A0A3D8IZX2"/>
<dbReference type="Proteomes" id="UP000257045">
    <property type="component" value="Unassembled WGS sequence"/>
</dbReference>
<reference evidence="1 2" key="1">
    <citation type="submission" date="2018-04" db="EMBL/GenBank/DDBJ databases">
        <title>Novel Campyloabacter and Helicobacter Species and Strains.</title>
        <authorList>
            <person name="Mannion A.J."/>
            <person name="Shen Z."/>
            <person name="Fox J.G."/>
        </authorList>
    </citation>
    <scope>NUCLEOTIDE SEQUENCE [LARGE SCALE GENOMIC DNA]</scope>
    <source>
        <strain evidence="1 2">MIT 04-9366</strain>
    </source>
</reference>